<accession>A0A316Z1Q3</accession>
<dbReference type="EMBL" id="KZ819303">
    <property type="protein sequence ID" value="PWN95720.1"/>
    <property type="molecule type" value="Genomic_DNA"/>
</dbReference>
<dbReference type="AlphaFoldDB" id="A0A316Z1Q3"/>
<feature type="compositionally biased region" description="Low complexity" evidence="1">
    <location>
        <begin position="44"/>
        <end position="60"/>
    </location>
</feature>
<protein>
    <recommendedName>
        <fullName evidence="4">Roadblock/LAMTOR2 domain-containing protein</fullName>
    </recommendedName>
</protein>
<dbReference type="RefSeq" id="XP_025595999.1">
    <property type="nucleotide sequence ID" value="XM_025743286.1"/>
</dbReference>
<sequence>MLRPAAVHAALETLLVAPCDLALLALPDSGLLYASAALPPQDAESSADAARPAAVPPSSALMRGAPDARDGIGRDERARLLAAIATQAWREEPKPSAGARCPPVLIDTELGASMIYSIQTPAALLLVLTAPSAQLAAAGGASALAAEDEGGADTADGSNGAPPGPESDPWADMLERARAFDEHIAPELAAIGFGTKAA</sequence>
<gene>
    <name evidence="2" type="ORF">FA09DRAFT_332034</name>
</gene>
<evidence type="ECO:0000313" key="2">
    <source>
        <dbReference type="EMBL" id="PWN95720.1"/>
    </source>
</evidence>
<dbReference type="Proteomes" id="UP000245946">
    <property type="component" value="Unassembled WGS sequence"/>
</dbReference>
<organism evidence="2 3">
    <name type="scientific">Tilletiopsis washingtonensis</name>
    <dbReference type="NCBI Taxonomy" id="58919"/>
    <lineage>
        <taxon>Eukaryota</taxon>
        <taxon>Fungi</taxon>
        <taxon>Dikarya</taxon>
        <taxon>Basidiomycota</taxon>
        <taxon>Ustilaginomycotina</taxon>
        <taxon>Exobasidiomycetes</taxon>
        <taxon>Entylomatales</taxon>
        <taxon>Entylomatales incertae sedis</taxon>
        <taxon>Tilletiopsis</taxon>
    </lineage>
</organism>
<proteinExistence type="predicted"/>
<feature type="region of interest" description="Disordered" evidence="1">
    <location>
        <begin position="147"/>
        <end position="171"/>
    </location>
</feature>
<dbReference type="GeneID" id="37270830"/>
<keyword evidence="3" id="KW-1185">Reference proteome</keyword>
<reference evidence="2 3" key="1">
    <citation type="journal article" date="2018" name="Mol. Biol. Evol.">
        <title>Broad Genomic Sampling Reveals a Smut Pathogenic Ancestry of the Fungal Clade Ustilaginomycotina.</title>
        <authorList>
            <person name="Kijpornyongpan T."/>
            <person name="Mondo S.J."/>
            <person name="Barry K."/>
            <person name="Sandor L."/>
            <person name="Lee J."/>
            <person name="Lipzen A."/>
            <person name="Pangilinan J."/>
            <person name="LaButti K."/>
            <person name="Hainaut M."/>
            <person name="Henrissat B."/>
            <person name="Grigoriev I.V."/>
            <person name="Spatafora J.W."/>
            <person name="Aime M.C."/>
        </authorList>
    </citation>
    <scope>NUCLEOTIDE SEQUENCE [LARGE SCALE GENOMIC DNA]</scope>
    <source>
        <strain evidence="2 3">MCA 4186</strain>
    </source>
</reference>
<name>A0A316Z1Q3_9BASI</name>
<evidence type="ECO:0000313" key="3">
    <source>
        <dbReference type="Proteomes" id="UP000245946"/>
    </source>
</evidence>
<feature type="region of interest" description="Disordered" evidence="1">
    <location>
        <begin position="44"/>
        <end position="71"/>
    </location>
</feature>
<evidence type="ECO:0008006" key="4">
    <source>
        <dbReference type="Google" id="ProtNLM"/>
    </source>
</evidence>
<evidence type="ECO:0000256" key="1">
    <source>
        <dbReference type="SAM" id="MobiDB-lite"/>
    </source>
</evidence>